<sequence length="497" mass="53763">MDLSAVCRPSPKVSWWFGDAVIDDSWESVAAGVVSNTLVLTPLTRAQAHSVLTCKAATAPVAVTTATVTIDMYLKPVSATITGPAATGSVRAGDMLDLTCTARGSRPQPIITWYKGATLIRTENTNTKDAVTGVGGVSHVRVKVDRRDNGARITCRATNPDLPRHNIHDNIVINVTYAPEVELRMGAQLDGTVVKEGASLYLTCHVDANPPPHTLTFMHEDTEVRQDKAAGVMINVNNLVLSKVRKTQAGHYYCKATNSEGTGVSPPVNITVRYAPVCAEAKDVWAEPGNTVTARCRVNASPEDSISFSWVWVTNSYTRRVIPSHITSEGSASKVEFTVPRDNITELGSNNRMGALQCWAENSVGRQDTPCIVAVRKPALPSAPVNCSLTGAGREVVTVNCEPGDHPSMPQTYLLQIYETNTKKLYRNVTSKTPKFIVRGLTSGQDYMVYVSSHTSYGRSPYSLVEAFTFKTAENRMQTSGYAIGKLVGGVRQGRCV</sequence>
<dbReference type="InterPro" id="IPR036179">
    <property type="entry name" value="Ig-like_dom_sf"/>
</dbReference>
<feature type="domain" description="Fibronectin type-III" evidence="5">
    <location>
        <begin position="383"/>
        <end position="475"/>
    </location>
</feature>
<dbReference type="InterPro" id="IPR013162">
    <property type="entry name" value="CD80_C2-set"/>
</dbReference>
<dbReference type="SMART" id="SM00060">
    <property type="entry name" value="FN3"/>
    <property type="match status" value="1"/>
</dbReference>
<dbReference type="SMART" id="SM00409">
    <property type="entry name" value="IG"/>
    <property type="match status" value="3"/>
</dbReference>
<evidence type="ECO:0000259" key="4">
    <source>
        <dbReference type="PROSITE" id="PS50835"/>
    </source>
</evidence>
<dbReference type="InterPro" id="IPR003598">
    <property type="entry name" value="Ig_sub2"/>
</dbReference>
<dbReference type="STRING" id="6689.A0A423T4S9"/>
<dbReference type="PANTHER" id="PTHR23278:SF19">
    <property type="entry name" value="OBSCURIN"/>
    <property type="match status" value="1"/>
</dbReference>
<reference evidence="6 7" key="1">
    <citation type="submission" date="2018-04" db="EMBL/GenBank/DDBJ databases">
        <authorList>
            <person name="Zhang X."/>
            <person name="Yuan J."/>
            <person name="Li F."/>
            <person name="Xiang J."/>
        </authorList>
    </citation>
    <scope>NUCLEOTIDE SEQUENCE [LARGE SCALE GENOMIC DNA]</scope>
    <source>
        <tissue evidence="6">Muscle</tissue>
    </source>
</reference>
<keyword evidence="3" id="KW-1015">Disulfide bond</keyword>
<evidence type="ECO:0008006" key="8">
    <source>
        <dbReference type="Google" id="ProtNLM"/>
    </source>
</evidence>
<dbReference type="Proteomes" id="UP000283509">
    <property type="component" value="Unassembled WGS sequence"/>
</dbReference>
<evidence type="ECO:0000256" key="1">
    <source>
        <dbReference type="ARBA" id="ARBA00004167"/>
    </source>
</evidence>
<dbReference type="CDD" id="cd00063">
    <property type="entry name" value="FN3"/>
    <property type="match status" value="1"/>
</dbReference>
<name>A0A423T4S9_PENVA</name>
<gene>
    <name evidence="6" type="ORF">C7M84_010227</name>
</gene>
<dbReference type="InterPro" id="IPR003599">
    <property type="entry name" value="Ig_sub"/>
</dbReference>
<dbReference type="PROSITE" id="PS50835">
    <property type="entry name" value="IG_LIKE"/>
    <property type="match status" value="3"/>
</dbReference>
<feature type="domain" description="Ig-like" evidence="4">
    <location>
        <begin position="76"/>
        <end position="174"/>
    </location>
</feature>
<dbReference type="InterPro" id="IPR003961">
    <property type="entry name" value="FN3_dom"/>
</dbReference>
<dbReference type="AlphaFoldDB" id="A0A423T4S9"/>
<keyword evidence="7" id="KW-1185">Reference proteome</keyword>
<dbReference type="SMART" id="SM00408">
    <property type="entry name" value="IGc2"/>
    <property type="match status" value="2"/>
</dbReference>
<comment type="subcellular location">
    <subcellularLocation>
        <location evidence="1">Membrane</location>
        <topology evidence="1">Single-pass membrane protein</topology>
    </subcellularLocation>
</comment>
<keyword evidence="2" id="KW-0472">Membrane</keyword>
<dbReference type="Pfam" id="PF08205">
    <property type="entry name" value="C2-set_2"/>
    <property type="match status" value="1"/>
</dbReference>
<dbReference type="GO" id="GO:0016020">
    <property type="term" value="C:membrane"/>
    <property type="evidence" value="ECO:0007669"/>
    <property type="project" value="UniProtKB-SubCell"/>
</dbReference>
<dbReference type="InterPro" id="IPR013783">
    <property type="entry name" value="Ig-like_fold"/>
</dbReference>
<proteinExistence type="predicted"/>
<dbReference type="SUPFAM" id="SSF48726">
    <property type="entry name" value="Immunoglobulin"/>
    <property type="match status" value="3"/>
</dbReference>
<dbReference type="EMBL" id="QCYY01002296">
    <property type="protein sequence ID" value="ROT71451.1"/>
    <property type="molecule type" value="Genomic_DNA"/>
</dbReference>
<evidence type="ECO:0000256" key="2">
    <source>
        <dbReference type="ARBA" id="ARBA00023136"/>
    </source>
</evidence>
<reference evidence="6 7" key="2">
    <citation type="submission" date="2019-01" db="EMBL/GenBank/DDBJ databases">
        <title>The decoding of complex shrimp genome reveals the adaptation for benthos swimmer, frequently molting mechanism and breeding impact on genome.</title>
        <authorList>
            <person name="Sun Y."/>
            <person name="Gao Y."/>
            <person name="Yu Y."/>
        </authorList>
    </citation>
    <scope>NUCLEOTIDE SEQUENCE [LARGE SCALE GENOMIC DNA]</scope>
    <source>
        <tissue evidence="6">Muscle</tissue>
    </source>
</reference>
<evidence type="ECO:0000313" key="6">
    <source>
        <dbReference type="EMBL" id="ROT71451.1"/>
    </source>
</evidence>
<feature type="domain" description="Ig-like" evidence="4">
    <location>
        <begin position="179"/>
        <end position="271"/>
    </location>
</feature>
<organism evidence="6 7">
    <name type="scientific">Penaeus vannamei</name>
    <name type="common">Whiteleg shrimp</name>
    <name type="synonym">Litopenaeus vannamei</name>
    <dbReference type="NCBI Taxonomy" id="6689"/>
    <lineage>
        <taxon>Eukaryota</taxon>
        <taxon>Metazoa</taxon>
        <taxon>Ecdysozoa</taxon>
        <taxon>Arthropoda</taxon>
        <taxon>Crustacea</taxon>
        <taxon>Multicrustacea</taxon>
        <taxon>Malacostraca</taxon>
        <taxon>Eumalacostraca</taxon>
        <taxon>Eucarida</taxon>
        <taxon>Decapoda</taxon>
        <taxon>Dendrobranchiata</taxon>
        <taxon>Penaeoidea</taxon>
        <taxon>Penaeidae</taxon>
        <taxon>Penaeus</taxon>
    </lineage>
</organism>
<dbReference type="PANTHER" id="PTHR23278">
    <property type="entry name" value="SIDESTEP PROTEIN"/>
    <property type="match status" value="1"/>
</dbReference>
<evidence type="ECO:0000256" key="3">
    <source>
        <dbReference type="ARBA" id="ARBA00023157"/>
    </source>
</evidence>
<comment type="caution">
    <text evidence="6">The sequence shown here is derived from an EMBL/GenBank/DDBJ whole genome shotgun (WGS) entry which is preliminary data.</text>
</comment>
<dbReference type="Pfam" id="PF13927">
    <property type="entry name" value="Ig_3"/>
    <property type="match status" value="1"/>
</dbReference>
<protein>
    <recommendedName>
        <fullName evidence="8">Nephrin</fullName>
    </recommendedName>
</protein>
<accession>A0A423T4S9</accession>
<feature type="domain" description="Ig-like" evidence="4">
    <location>
        <begin position="276"/>
        <end position="374"/>
    </location>
</feature>
<evidence type="ECO:0000259" key="5">
    <source>
        <dbReference type="PROSITE" id="PS50853"/>
    </source>
</evidence>
<dbReference type="OrthoDB" id="9448246at2759"/>
<dbReference type="InterPro" id="IPR007110">
    <property type="entry name" value="Ig-like_dom"/>
</dbReference>
<dbReference type="PROSITE" id="PS50853">
    <property type="entry name" value="FN3"/>
    <property type="match status" value="1"/>
</dbReference>
<dbReference type="SUPFAM" id="SSF49265">
    <property type="entry name" value="Fibronectin type III"/>
    <property type="match status" value="1"/>
</dbReference>
<dbReference type="Gene3D" id="2.60.40.10">
    <property type="entry name" value="Immunoglobulins"/>
    <property type="match status" value="4"/>
</dbReference>
<dbReference type="InterPro" id="IPR036116">
    <property type="entry name" value="FN3_sf"/>
</dbReference>
<evidence type="ECO:0000313" key="7">
    <source>
        <dbReference type="Proteomes" id="UP000283509"/>
    </source>
</evidence>